<organism evidence="1 2">
    <name type="scientific">Hyalella azteca</name>
    <name type="common">Amphipod</name>
    <dbReference type="NCBI Taxonomy" id="294128"/>
    <lineage>
        <taxon>Eukaryota</taxon>
        <taxon>Metazoa</taxon>
        <taxon>Ecdysozoa</taxon>
        <taxon>Arthropoda</taxon>
        <taxon>Crustacea</taxon>
        <taxon>Multicrustacea</taxon>
        <taxon>Malacostraca</taxon>
        <taxon>Eumalacostraca</taxon>
        <taxon>Peracarida</taxon>
        <taxon>Amphipoda</taxon>
        <taxon>Senticaudata</taxon>
        <taxon>Talitrida</taxon>
        <taxon>Talitroidea</taxon>
        <taxon>Hyalellidae</taxon>
        <taxon>Hyalella</taxon>
    </lineage>
</organism>
<dbReference type="Proteomes" id="UP000694843">
    <property type="component" value="Unplaced"/>
</dbReference>
<name>A0A8B7PBI0_HYAAZ</name>
<evidence type="ECO:0000313" key="1">
    <source>
        <dbReference type="Proteomes" id="UP000694843"/>
    </source>
</evidence>
<accession>A0A8B7PBI0</accession>
<protein>
    <submittedName>
        <fullName evidence="2">Cytokine receptor-like factor 3 isoform X1</fullName>
    </submittedName>
</protein>
<sequence>MDVINIVSYKEEIKAKIQEDLQDSISHLQRHNDELLDLLKSLLLAENQVTESLTTSRKQVKESCSKLRQLLLEVVSTREQELLAKLEQVEEEALSPLLDCKKLLSESLRSSQELLEHGQVLSSEAGRSYEPGKHSSSNTHVMITKESISKFQKQAALRNCLPSVPDLHGVVSVSVTFTASIPALLTSLLQQYGEVRWLGPVQITSVFEKPGALMVHWEEISSEVDDDEGDEEQREFVLQCSGADEELEFAHYRTVYTGPDDSFLLQQLCTGAKYWLRVAHLIDKNLARTCKVCGAGPAKPVERSTTTEVCADVCAWSLPRQSSTSLPHYRWGDSEDWRVADDGRLATKVNSSASVLCSAAAQVMPGYSISLQIVSGNEGCCDEGMAISWQALASPDALTAPGTIFLSATGSVIVDGDSRSMKLPCLSQGSVVTVIVEPTSCSSRLRVHTETGGKRVTYDWPVPEKFAADPRLYFCACFSGPAWAVRVF</sequence>
<dbReference type="OrthoDB" id="9984427at2759"/>
<proteinExistence type="predicted"/>
<dbReference type="AlphaFoldDB" id="A0A8B7PBI0"/>
<reference evidence="2" key="1">
    <citation type="submission" date="2025-08" db="UniProtKB">
        <authorList>
            <consortium name="RefSeq"/>
        </authorList>
    </citation>
    <scope>IDENTIFICATION</scope>
    <source>
        <tissue evidence="2">Whole organism</tissue>
    </source>
</reference>
<dbReference type="GeneID" id="108679059"/>
<dbReference type="KEGG" id="hazt:108679059"/>
<keyword evidence="1" id="KW-1185">Reference proteome</keyword>
<gene>
    <name evidence="2" type="primary">LOC108679059</name>
</gene>
<dbReference type="RefSeq" id="XP_018023062.1">
    <property type="nucleotide sequence ID" value="XM_018167573.2"/>
</dbReference>
<evidence type="ECO:0000313" key="2">
    <source>
        <dbReference type="RefSeq" id="XP_018023062.1"/>
    </source>
</evidence>
<dbReference type="OMA" id="HEWTPGF"/>